<dbReference type="EMBL" id="CAMXCT010005012">
    <property type="protein sequence ID" value="CAI4011102.1"/>
    <property type="molecule type" value="Genomic_DNA"/>
</dbReference>
<gene>
    <name evidence="3" type="ORF">C1SCF055_LOCUS36298</name>
</gene>
<proteinExistence type="predicted"/>
<keyword evidence="5" id="KW-1185">Reference proteome</keyword>
<evidence type="ECO:0000313" key="3">
    <source>
        <dbReference type="EMBL" id="CAI4011102.1"/>
    </source>
</evidence>
<dbReference type="Pfam" id="PF25431">
    <property type="entry name" value="zf-C17orf113"/>
    <property type="match status" value="1"/>
</dbReference>
<sequence>MGDSRDKLKHLVPGKLVTEHTQTCKRGVHKCSLCAVQQSWSLYKKPWLRVLLVDGESKLGCSLCAKAGLEGPWANFEQPPTSVLKKHNLERHEKSKGHMTASQDDLCGAPSDEAFKSSLQGMTQGQSARQGGGSSDKKTQVRYALSEAVCARNRTLLAESRCISLMRDERKGNLLVRFRAVLPDLTTISGALGLQPVTGSAESIAEATAEIMQNFCQPMRQPPRQAKESEQPVDSELLRKIQDRVTMVASDAAASELLAGDLERGRRRAATDFQSKFTNCKIVDRDAAHASTRLLKRPFLALKPVKSLTNEWIHGSESFAQKVHHSHILSQWWAKAVQCKEDSDLTGNLCTSMSAAKHRFSSYLNPLSRIIRNLQAAFNVCGRVQAMRGADATWATKLCQNFSSFKAALLAMITDAAAISNDYTRECDREDIDEWVSLVEEVVAHEFPSWHLAAAFQVFHLSDCVRGRDCSADVLRNLERLAQVYSVPFEALKQEYARLLPIAAALKKQAGLSNREAWREALQRTSSRKGAQGRKYEATALIQVMAAYQCWTAATSGVEQQFSKLKRSPVELSNASVDTDRRLAIVMGDGQARSPAVQPEVIQAARRIYASLLSSGRSRPRTKPRFDCGVTGKVKTGSFADWNRTRKKALLEAVQKCETPPRKPSELLTESSQKERNFQRKQGLKRKAEALADGCLLPDEVTQEVQEEALRLTKANRQGLSGPAWCCSKMEGGKAQAVSQSLTAHGVATRTQDLRQAKLFVVSNFVRVQRKVRFMAALSGSVLMSASALLGAGGVKLTFHPGQEIQVAIFVTDTFKAEEPGMTLLLREACARGWQAVRAEDLKGRGRKPSLHLRGAGEAIPAGFNKTRVKCFTVTEFLRWLTATCLNKTASSRVKIAAA</sequence>
<evidence type="ECO:0000313" key="4">
    <source>
        <dbReference type="EMBL" id="CAL1164477.1"/>
    </source>
</evidence>
<comment type="caution">
    <text evidence="3">The sequence shown here is derived from an EMBL/GenBank/DDBJ whole genome shotgun (WGS) entry which is preliminary data.</text>
</comment>
<feature type="region of interest" description="Disordered" evidence="1">
    <location>
        <begin position="119"/>
        <end position="138"/>
    </location>
</feature>
<organism evidence="3">
    <name type="scientific">Cladocopium goreaui</name>
    <dbReference type="NCBI Taxonomy" id="2562237"/>
    <lineage>
        <taxon>Eukaryota</taxon>
        <taxon>Sar</taxon>
        <taxon>Alveolata</taxon>
        <taxon>Dinophyceae</taxon>
        <taxon>Suessiales</taxon>
        <taxon>Symbiodiniaceae</taxon>
        <taxon>Cladocopium</taxon>
    </lineage>
</organism>
<feature type="region of interest" description="Disordered" evidence="1">
    <location>
        <begin position="658"/>
        <end position="682"/>
    </location>
</feature>
<reference evidence="3" key="1">
    <citation type="submission" date="2022-10" db="EMBL/GenBank/DDBJ databases">
        <authorList>
            <person name="Chen Y."/>
            <person name="Dougan E. K."/>
            <person name="Chan C."/>
            <person name="Rhodes N."/>
            <person name="Thang M."/>
        </authorList>
    </citation>
    <scope>NUCLEOTIDE SEQUENCE</scope>
</reference>
<evidence type="ECO:0000313" key="5">
    <source>
        <dbReference type="Proteomes" id="UP001152797"/>
    </source>
</evidence>
<dbReference type="AlphaFoldDB" id="A0A9P1DKJ8"/>
<dbReference type="InterPro" id="IPR057456">
    <property type="entry name" value="Znf_C17orf113"/>
</dbReference>
<feature type="domain" description="C17orf113 probable zinc finger" evidence="2">
    <location>
        <begin position="45"/>
        <end position="106"/>
    </location>
</feature>
<reference evidence="4" key="2">
    <citation type="submission" date="2024-04" db="EMBL/GenBank/DDBJ databases">
        <authorList>
            <person name="Chen Y."/>
            <person name="Shah S."/>
            <person name="Dougan E. K."/>
            <person name="Thang M."/>
            <person name="Chan C."/>
        </authorList>
    </citation>
    <scope>NUCLEOTIDE SEQUENCE [LARGE SCALE GENOMIC DNA]</scope>
</reference>
<dbReference type="Proteomes" id="UP001152797">
    <property type="component" value="Unassembled WGS sequence"/>
</dbReference>
<dbReference type="EMBL" id="CAMXCT030005012">
    <property type="protein sequence ID" value="CAL4798414.1"/>
    <property type="molecule type" value="Genomic_DNA"/>
</dbReference>
<evidence type="ECO:0000259" key="2">
    <source>
        <dbReference type="Pfam" id="PF25431"/>
    </source>
</evidence>
<evidence type="ECO:0000256" key="1">
    <source>
        <dbReference type="SAM" id="MobiDB-lite"/>
    </source>
</evidence>
<name>A0A9P1DKJ8_9DINO</name>
<protein>
    <recommendedName>
        <fullName evidence="2">C17orf113 probable zinc finger domain-containing protein</fullName>
    </recommendedName>
</protein>
<accession>A0A9P1DKJ8</accession>
<dbReference type="EMBL" id="CAMXCT020005012">
    <property type="protein sequence ID" value="CAL1164477.1"/>
    <property type="molecule type" value="Genomic_DNA"/>
</dbReference>